<dbReference type="Proteomes" id="UP001597227">
    <property type="component" value="Unassembled WGS sequence"/>
</dbReference>
<feature type="transmembrane region" description="Helical" evidence="1">
    <location>
        <begin position="97"/>
        <end position="114"/>
    </location>
</feature>
<evidence type="ECO:0000313" key="4">
    <source>
        <dbReference type="Proteomes" id="UP001597227"/>
    </source>
</evidence>
<feature type="transmembrane region" description="Helical" evidence="1">
    <location>
        <begin position="38"/>
        <end position="62"/>
    </location>
</feature>
<keyword evidence="1" id="KW-1133">Transmembrane helix</keyword>
<feature type="transmembrane region" description="Helical" evidence="1">
    <location>
        <begin position="7"/>
        <end position="26"/>
    </location>
</feature>
<dbReference type="Pfam" id="PF07331">
    <property type="entry name" value="TctB"/>
    <property type="match status" value="1"/>
</dbReference>
<dbReference type="InterPro" id="IPR009936">
    <property type="entry name" value="DUF1468"/>
</dbReference>
<evidence type="ECO:0000313" key="3">
    <source>
        <dbReference type="EMBL" id="MFD1780187.1"/>
    </source>
</evidence>
<comment type="caution">
    <text evidence="3">The sequence shown here is derived from an EMBL/GenBank/DDBJ whole genome shotgun (WGS) entry which is preliminary data.</text>
</comment>
<proteinExistence type="predicted"/>
<feature type="transmembrane region" description="Helical" evidence="1">
    <location>
        <begin position="126"/>
        <end position="145"/>
    </location>
</feature>
<sequence>MTIKRSSYLVLLLLIVVGVVYIKTAIDLNGGTISDIGAGFFPIILGSLLIILCVVSFIQSVLKTNDKKLDLPNLPLILITIGISALFIISWNWFGYFYISLVVYLLALMTVFYKEELRNKSRLLKNILLSLFITGLIYFVFDYLLGLRLT</sequence>
<keyword evidence="1" id="KW-0812">Transmembrane</keyword>
<protein>
    <submittedName>
        <fullName evidence="3">Tripartite tricarboxylate transporter TctB family protein</fullName>
    </submittedName>
</protein>
<organism evidence="3 4">
    <name type="scientific">Fredinandcohnia salidurans</name>
    <dbReference type="NCBI Taxonomy" id="2595041"/>
    <lineage>
        <taxon>Bacteria</taxon>
        <taxon>Bacillati</taxon>
        <taxon>Bacillota</taxon>
        <taxon>Bacilli</taxon>
        <taxon>Bacillales</taxon>
        <taxon>Bacillaceae</taxon>
        <taxon>Fredinandcohnia</taxon>
    </lineage>
</organism>
<reference evidence="4" key="1">
    <citation type="journal article" date="2019" name="Int. J. Syst. Evol. Microbiol.">
        <title>The Global Catalogue of Microorganisms (GCM) 10K type strain sequencing project: providing services to taxonomists for standard genome sequencing and annotation.</title>
        <authorList>
            <consortium name="The Broad Institute Genomics Platform"/>
            <consortium name="The Broad Institute Genome Sequencing Center for Infectious Disease"/>
            <person name="Wu L."/>
            <person name="Ma J."/>
        </authorList>
    </citation>
    <scope>NUCLEOTIDE SEQUENCE [LARGE SCALE GENOMIC DNA]</scope>
    <source>
        <strain evidence="4">CCUG 15531</strain>
    </source>
</reference>
<dbReference type="RefSeq" id="WP_388039761.1">
    <property type="nucleotide sequence ID" value="NZ_JBHUEK010000025.1"/>
</dbReference>
<gene>
    <name evidence="3" type="ORF">ACFSFW_16100</name>
</gene>
<accession>A0ABW4MRS7</accession>
<dbReference type="EMBL" id="JBHUEK010000025">
    <property type="protein sequence ID" value="MFD1780187.1"/>
    <property type="molecule type" value="Genomic_DNA"/>
</dbReference>
<feature type="transmembrane region" description="Helical" evidence="1">
    <location>
        <begin position="74"/>
        <end position="91"/>
    </location>
</feature>
<keyword evidence="4" id="KW-1185">Reference proteome</keyword>
<feature type="domain" description="DUF1468" evidence="2">
    <location>
        <begin position="11"/>
        <end position="149"/>
    </location>
</feature>
<evidence type="ECO:0000256" key="1">
    <source>
        <dbReference type="SAM" id="Phobius"/>
    </source>
</evidence>
<evidence type="ECO:0000259" key="2">
    <source>
        <dbReference type="Pfam" id="PF07331"/>
    </source>
</evidence>
<name>A0ABW4MRS7_9BACI</name>
<keyword evidence="1" id="KW-0472">Membrane</keyword>